<feature type="transmembrane region" description="Helical" evidence="6">
    <location>
        <begin position="200"/>
        <end position="218"/>
    </location>
</feature>
<reference evidence="8 9" key="1">
    <citation type="submission" date="2024-03" db="EMBL/GenBank/DDBJ databases">
        <title>Adaptation during the transition from Ophiocordyceps entomopathogen to insect associate is accompanied by gene loss and intensified selection.</title>
        <authorList>
            <person name="Ward C.M."/>
            <person name="Onetto C.A."/>
            <person name="Borneman A.R."/>
        </authorList>
    </citation>
    <scope>NUCLEOTIDE SEQUENCE [LARGE SCALE GENOMIC DNA]</scope>
    <source>
        <strain evidence="8">AWRI1</strain>
        <tissue evidence="8">Single Adult Female</tissue>
    </source>
</reference>
<dbReference type="PANTHER" id="PTHR22950:SF349">
    <property type="entry name" value="AMINO ACID TRANSPORTER TRANSMEMBRANE DOMAIN-CONTAINING PROTEIN"/>
    <property type="match status" value="1"/>
</dbReference>
<dbReference type="AlphaFoldDB" id="A0AAN9TBX1"/>
<comment type="caution">
    <text evidence="8">The sequence shown here is derived from an EMBL/GenBank/DDBJ whole genome shotgun (WGS) entry which is preliminary data.</text>
</comment>
<dbReference type="Proteomes" id="UP001367676">
    <property type="component" value="Unassembled WGS sequence"/>
</dbReference>
<dbReference type="GO" id="GO:0015179">
    <property type="term" value="F:L-amino acid transmembrane transporter activity"/>
    <property type="evidence" value="ECO:0007669"/>
    <property type="project" value="TreeGrafter"/>
</dbReference>
<organism evidence="8 9">
    <name type="scientific">Parthenolecanium corni</name>
    <dbReference type="NCBI Taxonomy" id="536013"/>
    <lineage>
        <taxon>Eukaryota</taxon>
        <taxon>Metazoa</taxon>
        <taxon>Ecdysozoa</taxon>
        <taxon>Arthropoda</taxon>
        <taxon>Hexapoda</taxon>
        <taxon>Insecta</taxon>
        <taxon>Pterygota</taxon>
        <taxon>Neoptera</taxon>
        <taxon>Paraneoptera</taxon>
        <taxon>Hemiptera</taxon>
        <taxon>Sternorrhyncha</taxon>
        <taxon>Coccoidea</taxon>
        <taxon>Coccidae</taxon>
        <taxon>Parthenolecanium</taxon>
    </lineage>
</organism>
<feature type="transmembrane region" description="Helical" evidence="6">
    <location>
        <begin position="271"/>
        <end position="292"/>
    </location>
</feature>
<keyword evidence="2 6" id="KW-0812">Transmembrane</keyword>
<dbReference type="Pfam" id="PF01490">
    <property type="entry name" value="Aa_trans"/>
    <property type="match status" value="1"/>
</dbReference>
<feature type="transmembrane region" description="Helical" evidence="6">
    <location>
        <begin position="230"/>
        <end position="251"/>
    </location>
</feature>
<feature type="transmembrane region" description="Helical" evidence="6">
    <location>
        <begin position="409"/>
        <end position="432"/>
    </location>
</feature>
<proteinExistence type="predicted"/>
<feature type="transmembrane region" description="Helical" evidence="6">
    <location>
        <begin position="352"/>
        <end position="370"/>
    </location>
</feature>
<keyword evidence="9" id="KW-1185">Reference proteome</keyword>
<feature type="transmembrane region" description="Helical" evidence="6">
    <location>
        <begin position="168"/>
        <end position="188"/>
    </location>
</feature>
<gene>
    <name evidence="8" type="ORF">V9T40_013005</name>
</gene>
<dbReference type="GO" id="GO:0005774">
    <property type="term" value="C:vacuolar membrane"/>
    <property type="evidence" value="ECO:0007669"/>
    <property type="project" value="TreeGrafter"/>
</dbReference>
<evidence type="ECO:0000313" key="8">
    <source>
        <dbReference type="EMBL" id="KAK7576719.1"/>
    </source>
</evidence>
<feature type="transmembrane region" description="Helical" evidence="6">
    <location>
        <begin position="312"/>
        <end position="331"/>
    </location>
</feature>
<evidence type="ECO:0000256" key="5">
    <source>
        <dbReference type="SAM" id="MobiDB-lite"/>
    </source>
</evidence>
<evidence type="ECO:0000259" key="7">
    <source>
        <dbReference type="Pfam" id="PF01490"/>
    </source>
</evidence>
<dbReference type="PANTHER" id="PTHR22950">
    <property type="entry name" value="AMINO ACID TRANSPORTER"/>
    <property type="match status" value="1"/>
</dbReference>
<evidence type="ECO:0000256" key="6">
    <source>
        <dbReference type="SAM" id="Phobius"/>
    </source>
</evidence>
<dbReference type="EMBL" id="JBBCAQ010000036">
    <property type="protein sequence ID" value="KAK7576719.1"/>
    <property type="molecule type" value="Genomic_DNA"/>
</dbReference>
<evidence type="ECO:0000256" key="4">
    <source>
        <dbReference type="ARBA" id="ARBA00023136"/>
    </source>
</evidence>
<keyword evidence="4 6" id="KW-0472">Membrane</keyword>
<dbReference type="InterPro" id="IPR013057">
    <property type="entry name" value="AA_transpt_TM"/>
</dbReference>
<feature type="transmembrane region" description="Helical" evidence="6">
    <location>
        <begin position="376"/>
        <end position="397"/>
    </location>
</feature>
<name>A0AAN9TBX1_9HEMI</name>
<sequence length="443" mass="49368">MSNLESNRAATLIGMSPKPPQGESEKHKECDTDKKDGITSFGATVHILRGSIGSGFLLMPFLMKNLGYVTGTVVILTVATFYYHIVHVLVSTEDKVCRQLKIDQLSYIELAEEVFKFSPFPLNKFRRINRYCLYLLFGIPTTNASFLVLIANGVQIIGKFFGVELKTWHIISVVIIPLTLLCMSRKVLEILVPYSNLTNICSFLIAFIVIATSISHRAKWATVQPFGNAAYIPESVAICAKTFRFTALVLAIKHHMNHPEKYTHTFGPVNVAASILIIFYYSFGVILYVSYGDEVQGNVLLNMPNQNYLTDSINLLYTVTMSVAYVIVFYGRIDNLWSGVVKQKFANKSYGYLVENGFYIGFNVFTYLIAVALPDFAIITAVSGTMAIPLELALPLVMDLVIRSKNGELNYWVISKNVIVIGGSVVLCILSAKNLILEIINMN</sequence>
<feature type="transmembrane region" description="Helical" evidence="6">
    <location>
        <begin position="66"/>
        <end position="90"/>
    </location>
</feature>
<evidence type="ECO:0000256" key="1">
    <source>
        <dbReference type="ARBA" id="ARBA00004141"/>
    </source>
</evidence>
<evidence type="ECO:0000256" key="2">
    <source>
        <dbReference type="ARBA" id="ARBA00022692"/>
    </source>
</evidence>
<feature type="domain" description="Amino acid transporter transmembrane" evidence="7">
    <location>
        <begin position="38"/>
        <end position="436"/>
    </location>
</feature>
<feature type="region of interest" description="Disordered" evidence="5">
    <location>
        <begin position="1"/>
        <end position="31"/>
    </location>
</feature>
<evidence type="ECO:0000313" key="9">
    <source>
        <dbReference type="Proteomes" id="UP001367676"/>
    </source>
</evidence>
<keyword evidence="3 6" id="KW-1133">Transmembrane helix</keyword>
<evidence type="ECO:0000256" key="3">
    <source>
        <dbReference type="ARBA" id="ARBA00022989"/>
    </source>
</evidence>
<feature type="transmembrane region" description="Helical" evidence="6">
    <location>
        <begin position="131"/>
        <end position="156"/>
    </location>
</feature>
<accession>A0AAN9TBX1</accession>
<comment type="subcellular location">
    <subcellularLocation>
        <location evidence="1">Membrane</location>
        <topology evidence="1">Multi-pass membrane protein</topology>
    </subcellularLocation>
</comment>
<protein>
    <recommendedName>
        <fullName evidence="7">Amino acid transporter transmembrane domain-containing protein</fullName>
    </recommendedName>
</protein>